<reference evidence="7" key="2">
    <citation type="submission" date="2016-07" db="EMBL/GenBank/DDBJ databases">
        <title>Evolution of pathogenesis and genome organization in the Tremellales.</title>
        <authorList>
            <person name="Cuomo C."/>
            <person name="Litvintseva A."/>
            <person name="Heitman J."/>
            <person name="Chen Y."/>
            <person name="Sun S."/>
            <person name="Springer D."/>
            <person name="Dromer F."/>
            <person name="Young S."/>
            <person name="Zeng Q."/>
            <person name="Chapman S."/>
            <person name="Gujja S."/>
            <person name="Saif S."/>
            <person name="Birren B."/>
        </authorList>
    </citation>
    <scope>NUCLEOTIDE SEQUENCE</scope>
    <source>
        <strain evidence="7">CBS 10737</strain>
    </source>
</reference>
<dbReference type="STRING" id="1296096.A0A1B9HYZ6"/>
<sequence>MHRLVKARSQHFASSPRKTANPLITKHTLYNGKHPPKRRRLGSEAFVISRPVVTSDSEEDKQEVIISDEDLPIKLGESSKRISLPLNPEIGQQNINKSTSQKINGTRKSTSRKNLNNKSIAKEKAKIEYTNGNDVFGNDPNDDDDEEYESSSTSPRKRKRSHRDPDSSADSGSWIEMDEDEQEPEFIAESDQHLIDSAPAYALHRLRKAELIRLWKVAGMWNEEDDVDSVNSVDEENDAGKGKKELVDGLISGRKSFDRLISPFPSSPNRSSPRRKATIDSSTDIKQLRSSASSSQQSPTSSPSSYDRPIRGRPIRDLDTTPKAIPRTRSRVRLAETTLIRTAPRRTKDRRKSMGKNGFRGRSKSMGDDKVDKKARFGDDVKSPAKGLIERRTRRSSTLSSAYTTTDTSQDGNSPPPRQTSQRIRKQAVPRGFTPARQSLKTKTITNTKKRLVNGHAQEQANTTEEVEEESEDDEPTPLVNRLRPRGRSSYIKEMSSEIEADDEENEDEDTMTMQETDEQEENSPGPSRRLRSRDKLIDSDITMISTSKNNRKSLPARGAKRKAIEALKGGESDTEIEMDMDVDGDTVLSPEEIEDGGNEKDRSQIRAHQSVPSTPPRRLTRRSSRHSPVVIVSDGDETAEPPESDLTATPDSPSPQPEDDVPATPAQTHTTRSGRAFGVMQSRKKRLRQEARDDPDMEVDDDEDEEDDEETEDESFEVDVDLTDATIASLTRLLRDELVQMCESRGIEVGGTKPQLAKALLEWRDEQSGGQDAPQSDSTSSQGTAKPTSSSSRPSNKKSKSKSKSRKIIHAIGSNVHVPGKTTPVLLRDHIHASDPATPPISDESNRPAQSEAELNLDLQELGLEDSIIKPSQLIKMEKIGSGGFKDVFVGKLRGRKVAISEFRGHLSEMDIRELKLLAEFSHPNIVRFRGICIPEDSTHVPCMLVSELCENGDLFDYIRNVNCPSLRRVLNLMLDIARGLEYLHTRKPSIIHRDCKSSNILINRAGQAKVGDFGLARVKNSTRSMIRSLVGTVNWQAPELWHPHPRYDYKVDVFSAGMVYWEMMSGWTGDKVCWTCFYLRSYRYKQSLTVDDPASIFLQKYPWEGHNEHYIYDAVGAKHRRPSISGLRKHWGDEPVNLMERMWHQDPAERPTMTDVVADLESLIAELR</sequence>
<feature type="region of interest" description="Disordered" evidence="5">
    <location>
        <begin position="258"/>
        <end position="725"/>
    </location>
</feature>
<evidence type="ECO:0000256" key="1">
    <source>
        <dbReference type="ARBA" id="ARBA00022679"/>
    </source>
</evidence>
<feature type="region of interest" description="Disordered" evidence="5">
    <location>
        <begin position="766"/>
        <end position="822"/>
    </location>
</feature>
<feature type="compositionally biased region" description="Basic residues" evidence="5">
    <location>
        <begin position="343"/>
        <end position="363"/>
    </location>
</feature>
<evidence type="ECO:0000256" key="3">
    <source>
        <dbReference type="ARBA" id="ARBA00022777"/>
    </source>
</evidence>
<feature type="compositionally biased region" description="Low complexity" evidence="5">
    <location>
        <begin position="290"/>
        <end position="305"/>
    </location>
</feature>
<gene>
    <name evidence="7" type="ORF">I206_05281</name>
</gene>
<feature type="compositionally biased region" description="Basic and acidic residues" evidence="5">
    <location>
        <begin position="308"/>
        <end position="320"/>
    </location>
</feature>
<name>A0A1B9HYZ6_9TREE</name>
<dbReference type="SUPFAM" id="SSF56112">
    <property type="entry name" value="Protein kinase-like (PK-like)"/>
    <property type="match status" value="1"/>
</dbReference>
<feature type="compositionally biased region" description="Polar residues" evidence="5">
    <location>
        <begin position="769"/>
        <end position="786"/>
    </location>
</feature>
<feature type="compositionally biased region" description="Polar residues" evidence="5">
    <location>
        <begin position="279"/>
        <end position="289"/>
    </location>
</feature>
<evidence type="ECO:0000313" key="7">
    <source>
        <dbReference type="EMBL" id="OCF48502.1"/>
    </source>
</evidence>
<feature type="compositionally biased region" description="Polar residues" evidence="5">
    <location>
        <begin position="90"/>
        <end position="119"/>
    </location>
</feature>
<dbReference type="InterPro" id="IPR051681">
    <property type="entry name" value="Ser/Thr_Kinases-Pseudokinases"/>
</dbReference>
<keyword evidence="2" id="KW-0547">Nucleotide-binding</keyword>
<dbReference type="PROSITE" id="PS50011">
    <property type="entry name" value="PROTEIN_KINASE_DOM"/>
    <property type="match status" value="1"/>
</dbReference>
<evidence type="ECO:0000259" key="6">
    <source>
        <dbReference type="PROSITE" id="PS50011"/>
    </source>
</evidence>
<keyword evidence="3 7" id="KW-0418">Kinase</keyword>
<dbReference type="Gene3D" id="1.10.510.10">
    <property type="entry name" value="Transferase(Phosphotransferase) domain 1"/>
    <property type="match status" value="2"/>
</dbReference>
<dbReference type="Pfam" id="PF00069">
    <property type="entry name" value="Pkinase"/>
    <property type="match status" value="1"/>
</dbReference>
<dbReference type="AlphaFoldDB" id="A0A1B9HYZ6"/>
<feature type="domain" description="Protein kinase" evidence="6">
    <location>
        <begin position="875"/>
        <end position="1166"/>
    </location>
</feature>
<evidence type="ECO:0000256" key="2">
    <source>
        <dbReference type="ARBA" id="ARBA00022741"/>
    </source>
</evidence>
<evidence type="ECO:0000256" key="4">
    <source>
        <dbReference type="ARBA" id="ARBA00022840"/>
    </source>
</evidence>
<organism evidence="7">
    <name type="scientific">Kwoniella pini CBS 10737</name>
    <dbReference type="NCBI Taxonomy" id="1296096"/>
    <lineage>
        <taxon>Eukaryota</taxon>
        <taxon>Fungi</taxon>
        <taxon>Dikarya</taxon>
        <taxon>Basidiomycota</taxon>
        <taxon>Agaricomycotina</taxon>
        <taxon>Tremellomycetes</taxon>
        <taxon>Tremellales</taxon>
        <taxon>Cryptococcaceae</taxon>
        <taxon>Kwoniella</taxon>
    </lineage>
</organism>
<protein>
    <submittedName>
        <fullName evidence="7">TKL protein kinase</fullName>
    </submittedName>
</protein>
<keyword evidence="4" id="KW-0067">ATP-binding</keyword>
<feature type="compositionally biased region" description="Low complexity" evidence="5">
    <location>
        <begin position="396"/>
        <end position="409"/>
    </location>
</feature>
<dbReference type="OrthoDB" id="4062651at2759"/>
<dbReference type="GO" id="GO:0005524">
    <property type="term" value="F:ATP binding"/>
    <property type="evidence" value="ECO:0007669"/>
    <property type="project" value="UniProtKB-KW"/>
</dbReference>
<feature type="compositionally biased region" description="Acidic residues" evidence="5">
    <location>
        <begin position="696"/>
        <end position="723"/>
    </location>
</feature>
<feature type="compositionally biased region" description="Acidic residues" evidence="5">
    <location>
        <begin position="573"/>
        <end position="585"/>
    </location>
</feature>
<feature type="region of interest" description="Disordered" evidence="5">
    <location>
        <begin position="1"/>
        <end position="20"/>
    </location>
</feature>
<dbReference type="CDD" id="cd13999">
    <property type="entry name" value="STKc_MAP3K-like"/>
    <property type="match status" value="1"/>
</dbReference>
<feature type="compositionally biased region" description="Acidic residues" evidence="5">
    <location>
        <begin position="140"/>
        <end position="149"/>
    </location>
</feature>
<dbReference type="PANTHER" id="PTHR44329:SF288">
    <property type="entry name" value="MITOGEN-ACTIVATED PROTEIN KINASE KINASE KINASE 20"/>
    <property type="match status" value="1"/>
</dbReference>
<feature type="compositionally biased region" description="Acidic residues" evidence="5">
    <location>
        <begin position="635"/>
        <end position="644"/>
    </location>
</feature>
<dbReference type="InterPro" id="IPR011009">
    <property type="entry name" value="Kinase-like_dom_sf"/>
</dbReference>
<feature type="compositionally biased region" description="Polar residues" evidence="5">
    <location>
        <begin position="436"/>
        <end position="447"/>
    </location>
</feature>
<accession>A0A1B9HYZ6</accession>
<dbReference type="EMBL" id="KI894013">
    <property type="protein sequence ID" value="OCF48502.1"/>
    <property type="molecule type" value="Genomic_DNA"/>
</dbReference>
<feature type="compositionally biased region" description="Acidic residues" evidence="5">
    <location>
        <begin position="497"/>
        <end position="522"/>
    </location>
</feature>
<feature type="region of interest" description="Disordered" evidence="5">
    <location>
        <begin position="84"/>
        <end position="184"/>
    </location>
</feature>
<feature type="compositionally biased region" description="Basic and acidic residues" evidence="5">
    <location>
        <begin position="365"/>
        <end position="391"/>
    </location>
</feature>
<dbReference type="PANTHER" id="PTHR44329">
    <property type="entry name" value="SERINE/THREONINE-PROTEIN KINASE TNNI3K-RELATED"/>
    <property type="match status" value="1"/>
</dbReference>
<feature type="compositionally biased region" description="Low complexity" evidence="5">
    <location>
        <begin position="262"/>
        <end position="271"/>
    </location>
</feature>
<proteinExistence type="predicted"/>
<evidence type="ECO:0000256" key="5">
    <source>
        <dbReference type="SAM" id="MobiDB-lite"/>
    </source>
</evidence>
<feature type="compositionally biased region" description="Acidic residues" evidence="5">
    <location>
        <begin position="465"/>
        <end position="476"/>
    </location>
</feature>
<dbReference type="InterPro" id="IPR000719">
    <property type="entry name" value="Prot_kinase_dom"/>
</dbReference>
<reference evidence="7" key="1">
    <citation type="submission" date="2013-07" db="EMBL/GenBank/DDBJ databases">
        <title>The Genome Sequence of Cryptococcus pinus CBS10737.</title>
        <authorList>
            <consortium name="The Broad Institute Genome Sequencing Platform"/>
            <person name="Cuomo C."/>
            <person name="Litvintseva A."/>
            <person name="Chen Y."/>
            <person name="Heitman J."/>
            <person name="Sun S."/>
            <person name="Springer D."/>
            <person name="Dromer F."/>
            <person name="Young S.K."/>
            <person name="Zeng Q."/>
            <person name="Gargeya S."/>
            <person name="Fitzgerald M."/>
            <person name="Abouelleil A."/>
            <person name="Alvarado L."/>
            <person name="Berlin A.M."/>
            <person name="Chapman S.B."/>
            <person name="Dewar J."/>
            <person name="Goldberg J."/>
            <person name="Griggs A."/>
            <person name="Gujja S."/>
            <person name="Hansen M."/>
            <person name="Howarth C."/>
            <person name="Imamovic A."/>
            <person name="Larimer J."/>
            <person name="McCowan C."/>
            <person name="Murphy C."/>
            <person name="Pearson M."/>
            <person name="Priest M."/>
            <person name="Roberts A."/>
            <person name="Saif S."/>
            <person name="Shea T."/>
            <person name="Sykes S."/>
            <person name="Wortman J."/>
            <person name="Nusbaum C."/>
            <person name="Birren B."/>
        </authorList>
    </citation>
    <scope>NUCLEOTIDE SEQUENCE [LARGE SCALE GENOMIC DNA]</scope>
    <source>
        <strain evidence="7">CBS 10737</strain>
    </source>
</reference>
<feature type="compositionally biased region" description="Basic residues" evidence="5">
    <location>
        <begin position="796"/>
        <end position="810"/>
    </location>
</feature>
<keyword evidence="1" id="KW-0808">Transferase</keyword>
<dbReference type="GO" id="GO:0004674">
    <property type="term" value="F:protein serine/threonine kinase activity"/>
    <property type="evidence" value="ECO:0007669"/>
    <property type="project" value="TreeGrafter"/>
</dbReference>
<feature type="compositionally biased region" description="Basic and acidic residues" evidence="5">
    <location>
        <begin position="563"/>
        <end position="572"/>
    </location>
</feature>